<dbReference type="AlphaFoldDB" id="A0A9D2HR98"/>
<dbReference type="EMBL" id="DWZE01000042">
    <property type="protein sequence ID" value="HJA82964.1"/>
    <property type="molecule type" value="Genomic_DNA"/>
</dbReference>
<protein>
    <submittedName>
        <fullName evidence="1">Uncharacterized protein</fullName>
    </submittedName>
</protein>
<reference evidence="1" key="1">
    <citation type="journal article" date="2021" name="PeerJ">
        <title>Extensive microbial diversity within the chicken gut microbiome revealed by metagenomics and culture.</title>
        <authorList>
            <person name="Gilroy R."/>
            <person name="Ravi A."/>
            <person name="Getino M."/>
            <person name="Pursley I."/>
            <person name="Horton D.L."/>
            <person name="Alikhan N.F."/>
            <person name="Baker D."/>
            <person name="Gharbi K."/>
            <person name="Hall N."/>
            <person name="Watson M."/>
            <person name="Adriaenssens E.M."/>
            <person name="Foster-Nyarko E."/>
            <person name="Jarju S."/>
            <person name="Secka A."/>
            <person name="Antonio M."/>
            <person name="Oren A."/>
            <person name="Chaudhuri R.R."/>
            <person name="La Ragione R."/>
            <person name="Hildebrand F."/>
            <person name="Pallen M.J."/>
        </authorList>
    </citation>
    <scope>NUCLEOTIDE SEQUENCE</scope>
    <source>
        <strain evidence="1">ChiHecec1B25-7008</strain>
    </source>
</reference>
<sequence>MTHKTIFELKQIYAWTNRYPSRKAHDNNYGLFTTLEKAENAMKGIVAEALKEKAEAEKEGEKDYDLATTIGYSIRELALNEPFIPWNGISIHTYTRMGEPNDDFVYTTPDKSSDLLPFYGVPEEKIKFQIGDIVEVVDYGYASLEIIAALPPSTKKYEICKKRWEQDEPRCKRDTYWDTSDYCYLTYSLGNGDTHSHPEAPFVFAPIKDVPVKLRRKLYAKLMSMHLAYNHRLSIPLMEKIAQEPGINKEILDDLDKVADMGYMDKLHEHVAGDVRILQFTDEQARRLQEIGEKAERNWIERLKQS</sequence>
<proteinExistence type="predicted"/>
<comment type="caution">
    <text evidence="1">The sequence shown here is derived from an EMBL/GenBank/DDBJ whole genome shotgun (WGS) entry which is preliminary data.</text>
</comment>
<evidence type="ECO:0000313" key="1">
    <source>
        <dbReference type="EMBL" id="HJA82964.1"/>
    </source>
</evidence>
<organism evidence="1 2">
    <name type="scientific">Candidatus Bacteroides intestinavium</name>
    <dbReference type="NCBI Taxonomy" id="2838469"/>
    <lineage>
        <taxon>Bacteria</taxon>
        <taxon>Pseudomonadati</taxon>
        <taxon>Bacteroidota</taxon>
        <taxon>Bacteroidia</taxon>
        <taxon>Bacteroidales</taxon>
        <taxon>Bacteroidaceae</taxon>
        <taxon>Bacteroides</taxon>
    </lineage>
</organism>
<accession>A0A9D2HR98</accession>
<name>A0A9D2HR98_9BACE</name>
<gene>
    <name evidence="1" type="ORF">H9785_03175</name>
</gene>
<dbReference type="Proteomes" id="UP000823860">
    <property type="component" value="Unassembled WGS sequence"/>
</dbReference>
<evidence type="ECO:0000313" key="2">
    <source>
        <dbReference type="Proteomes" id="UP000823860"/>
    </source>
</evidence>
<reference evidence="1" key="2">
    <citation type="submission" date="2021-04" db="EMBL/GenBank/DDBJ databases">
        <authorList>
            <person name="Gilroy R."/>
        </authorList>
    </citation>
    <scope>NUCLEOTIDE SEQUENCE</scope>
    <source>
        <strain evidence="1">ChiHecec1B25-7008</strain>
    </source>
</reference>